<dbReference type="Proteomes" id="UP000027180">
    <property type="component" value="Plasmid pRetIE4771d"/>
</dbReference>
<geneLocation type="plasmid" evidence="6 7">
    <name>pRetIE4771d</name>
</geneLocation>
<comment type="similarity">
    <text evidence="2">Belongs to the polysaccharide deacetylase family.</text>
</comment>
<proteinExistence type="inferred from homology"/>
<name>A0A060IGR9_RHIET</name>
<sequence>MAPQRMIVAFTVNLQGSVVENSAGSETEDTLFGKRSYGKYITHPGTDRILAMLDRLGIKATFFVPGREALDDLDLVRRIAAKGHEIAAHGYAHEAYDGRPGELALLRQTHDILRSVTGTAPIGWRAPVGLLAPATLSGLQGLGYLYDSSNQDDDFPYSLAADGAPTMVELPQNEMLIDETHYSRRATHARLLAWWRQEFEAMHAERCFATITVSPRSDYGSGRASRIAALEHFLADVQSRADVMLMTCAEAARLHQTAAL</sequence>
<evidence type="ECO:0000259" key="5">
    <source>
        <dbReference type="Pfam" id="PF01522"/>
    </source>
</evidence>
<gene>
    <name evidence="6" type="ORF">IE4771_PD00566</name>
</gene>
<evidence type="ECO:0000313" key="7">
    <source>
        <dbReference type="Proteomes" id="UP000027180"/>
    </source>
</evidence>
<dbReference type="RefSeq" id="WP_040142204.1">
    <property type="nucleotide sequence ID" value="NZ_CP006990.1"/>
</dbReference>
<feature type="domain" description="NodB homology" evidence="5">
    <location>
        <begin position="44"/>
        <end position="144"/>
    </location>
</feature>
<evidence type="ECO:0000256" key="1">
    <source>
        <dbReference type="ARBA" id="ARBA00003236"/>
    </source>
</evidence>
<protein>
    <recommendedName>
        <fullName evidence="3">Chitooligosaccharide deacetylase</fullName>
    </recommendedName>
    <alternativeName>
        <fullName evidence="4">Nodulation protein B</fullName>
    </alternativeName>
</protein>
<dbReference type="InterPro" id="IPR002509">
    <property type="entry name" value="NODB_dom"/>
</dbReference>
<evidence type="ECO:0000256" key="4">
    <source>
        <dbReference type="ARBA" id="ARBA00032976"/>
    </source>
</evidence>
<evidence type="ECO:0000313" key="6">
    <source>
        <dbReference type="EMBL" id="AIC31120.1"/>
    </source>
</evidence>
<dbReference type="GO" id="GO:0016810">
    <property type="term" value="F:hydrolase activity, acting on carbon-nitrogen (but not peptide) bonds"/>
    <property type="evidence" value="ECO:0007669"/>
    <property type="project" value="InterPro"/>
</dbReference>
<comment type="function">
    <text evidence="1">Is involved in generating a small heat-stable compound (Nod), an acylated oligomer of N-acetylglucosamine, that stimulates mitosis in various plant protoplasts.</text>
</comment>
<dbReference type="Pfam" id="PF01522">
    <property type="entry name" value="Polysacc_deac_1"/>
    <property type="match status" value="1"/>
</dbReference>
<dbReference type="Gene3D" id="3.20.20.370">
    <property type="entry name" value="Glycoside hydrolase/deacetylase"/>
    <property type="match status" value="1"/>
</dbReference>
<dbReference type="KEGG" id="rei:IE4771_PD00566"/>
<dbReference type="PANTHER" id="PTHR47561">
    <property type="entry name" value="POLYSACCHARIDE DEACETYLASE FAMILY PROTEIN (AFU_ORTHOLOGUE AFUA_6G05030)"/>
    <property type="match status" value="1"/>
</dbReference>
<evidence type="ECO:0000256" key="2">
    <source>
        <dbReference type="ARBA" id="ARBA00010973"/>
    </source>
</evidence>
<dbReference type="SUPFAM" id="SSF88713">
    <property type="entry name" value="Glycoside hydrolase/deacetylase"/>
    <property type="match status" value="1"/>
</dbReference>
<organism evidence="6 7">
    <name type="scientific">Rhizobium etli bv. mimosae str. IE4771</name>
    <dbReference type="NCBI Taxonomy" id="1432050"/>
    <lineage>
        <taxon>Bacteria</taxon>
        <taxon>Pseudomonadati</taxon>
        <taxon>Pseudomonadota</taxon>
        <taxon>Alphaproteobacteria</taxon>
        <taxon>Hyphomicrobiales</taxon>
        <taxon>Rhizobiaceae</taxon>
        <taxon>Rhizobium/Agrobacterium group</taxon>
        <taxon>Rhizobium</taxon>
    </lineage>
</organism>
<dbReference type="HOGENOM" id="CLU_029940_1_1_5"/>
<dbReference type="GO" id="GO:0005975">
    <property type="term" value="P:carbohydrate metabolic process"/>
    <property type="evidence" value="ECO:0007669"/>
    <property type="project" value="InterPro"/>
</dbReference>
<accession>A0A060IGR9</accession>
<dbReference type="PANTHER" id="PTHR47561:SF1">
    <property type="entry name" value="POLYSACCHARIDE DEACETYLASE FAMILY PROTEIN (AFU_ORTHOLOGUE AFUA_6G05030)"/>
    <property type="match status" value="1"/>
</dbReference>
<dbReference type="AlphaFoldDB" id="A0A060IGR9"/>
<dbReference type="EMBL" id="CP006990">
    <property type="protein sequence ID" value="AIC31120.1"/>
    <property type="molecule type" value="Genomic_DNA"/>
</dbReference>
<evidence type="ECO:0000256" key="3">
    <source>
        <dbReference type="ARBA" id="ARBA00020071"/>
    </source>
</evidence>
<reference evidence="6 7" key="1">
    <citation type="submission" date="2013-12" db="EMBL/GenBank/DDBJ databases">
        <title>Complete genome sequence of Rhizobium etli bv. mimosae IE4771.</title>
        <authorList>
            <person name="Bustos P."/>
            <person name="Santamaria R.I."/>
            <person name="Lozano L."/>
            <person name="Ormeno-Orrillo E."/>
            <person name="Rogel M.A."/>
            <person name="Romero D."/>
            <person name="Cevallos M.A."/>
            <person name="Martinez-Romero E."/>
            <person name="Gonzalez V."/>
        </authorList>
    </citation>
    <scope>NUCLEOTIDE SEQUENCE [LARGE SCALE GENOMIC DNA]</scope>
    <source>
        <strain evidence="6 7">IE4771</strain>
        <plasmid evidence="7">Plasmid pRetIE4771d</plasmid>
    </source>
</reference>
<keyword evidence="6" id="KW-0614">Plasmid</keyword>
<dbReference type="InterPro" id="IPR011330">
    <property type="entry name" value="Glyco_hydro/deAcase_b/a-brl"/>
</dbReference>